<keyword evidence="1" id="KW-0175">Coiled coil</keyword>
<keyword evidence="2" id="KW-0472">Membrane</keyword>
<name>A0A3P3WHU6_9FLAO</name>
<proteinExistence type="predicted"/>
<comment type="caution">
    <text evidence="3">The sequence shown here is derived from an EMBL/GenBank/DDBJ whole genome shotgun (WGS) entry which is preliminary data.</text>
</comment>
<sequence length="293" mass="32538">MENQKSNSSLKAIIVVLAILLAGSLAYMYKISSDAKTTETALVKDKDSAMTELIQLKQKLDAAIAENTSVSDELIAEREKVVKLMADLEKSKGDVASLKRIQSQYNALNAKFNALVKENGLLKDQNMTLVSKVDSLNMALGEKIRFNDTLVIQNENLAKTVEKAQRLVVMNLRTQGIKEKSSGREVVTEKARRADKLKVCFSIAQNEVAQSGDKLYYVQIIDSKNNVLGEKKVENFGDQTLTYSFTTTVAYENKSVDVCESLDNNGVDFEKGMYFVNIFDKGTLVSKTSFTLK</sequence>
<evidence type="ECO:0000313" key="3">
    <source>
        <dbReference type="EMBL" id="RRJ93489.1"/>
    </source>
</evidence>
<feature type="coiled-coil region" evidence="1">
    <location>
        <begin position="46"/>
        <end position="73"/>
    </location>
</feature>
<evidence type="ECO:0000313" key="4">
    <source>
        <dbReference type="Proteomes" id="UP000271937"/>
    </source>
</evidence>
<dbReference type="Proteomes" id="UP000271937">
    <property type="component" value="Unassembled WGS sequence"/>
</dbReference>
<organism evidence="3 4">
    <name type="scientific">Flavobacterium macacae</name>
    <dbReference type="NCBI Taxonomy" id="2488993"/>
    <lineage>
        <taxon>Bacteria</taxon>
        <taxon>Pseudomonadati</taxon>
        <taxon>Bacteroidota</taxon>
        <taxon>Flavobacteriia</taxon>
        <taxon>Flavobacteriales</taxon>
        <taxon>Flavobacteriaceae</taxon>
        <taxon>Flavobacterium</taxon>
    </lineage>
</organism>
<keyword evidence="4" id="KW-1185">Reference proteome</keyword>
<evidence type="ECO:0008006" key="5">
    <source>
        <dbReference type="Google" id="ProtNLM"/>
    </source>
</evidence>
<keyword evidence="2" id="KW-0812">Transmembrane</keyword>
<gene>
    <name evidence="3" type="ORF">EG849_04055</name>
</gene>
<dbReference type="RefSeq" id="WP_125011806.1">
    <property type="nucleotide sequence ID" value="NZ_RQVR01000003.1"/>
</dbReference>
<dbReference type="EMBL" id="RQVR01000003">
    <property type="protein sequence ID" value="RRJ93489.1"/>
    <property type="molecule type" value="Genomic_DNA"/>
</dbReference>
<dbReference type="AlphaFoldDB" id="A0A3P3WHU6"/>
<accession>A0A3P3WHU6</accession>
<keyword evidence="2" id="KW-1133">Transmembrane helix</keyword>
<evidence type="ECO:0000256" key="1">
    <source>
        <dbReference type="SAM" id="Coils"/>
    </source>
</evidence>
<feature type="transmembrane region" description="Helical" evidence="2">
    <location>
        <begin position="12"/>
        <end position="29"/>
    </location>
</feature>
<protein>
    <recommendedName>
        <fullName evidence="5">Chromosome partitioning protein ParA</fullName>
    </recommendedName>
</protein>
<reference evidence="3 4" key="1">
    <citation type="submission" date="2018-11" db="EMBL/GenBank/DDBJ databases">
        <title>Flavobacterium sp. nov., YIM 102600 draft genome.</title>
        <authorList>
            <person name="Li G."/>
            <person name="Jiang Y."/>
        </authorList>
    </citation>
    <scope>NUCLEOTIDE SEQUENCE [LARGE SCALE GENOMIC DNA]</scope>
    <source>
        <strain evidence="3 4">YIM 102600</strain>
    </source>
</reference>
<evidence type="ECO:0000256" key="2">
    <source>
        <dbReference type="SAM" id="Phobius"/>
    </source>
</evidence>
<dbReference type="OrthoDB" id="1115172at2"/>